<organism evidence="1 2">
    <name type="scientific">Luteimonas lutimaris</name>
    <dbReference type="NCBI Taxonomy" id="698645"/>
    <lineage>
        <taxon>Bacteria</taxon>
        <taxon>Pseudomonadati</taxon>
        <taxon>Pseudomonadota</taxon>
        <taxon>Gammaproteobacteria</taxon>
        <taxon>Lysobacterales</taxon>
        <taxon>Lysobacteraceae</taxon>
        <taxon>Luteimonas</taxon>
    </lineage>
</organism>
<sequence>MLWIGDIPAKPNMATISREMCTWLQRKTYALPLFTKESRKLTCQVDNPYTFSLGSISFTLASTINDAWAFSESAQSIDPVDAEVMRIRLESELSLNVARFCEAAIKQLLYCTSFPNKHYKSASLQQLLAKDCEACRKSGGEGHDVSLLGALAHRYFLCLKFDHCAFEHLKLVARRRNAEAAHANSPVLNPRDSSQSRADLKKSLLEIGHELGHMADHISEVEEKMFNETKLFIGHYPNRPPHDELAKVPIRPLWQYYPELLAKNKSSTRSIQEQQKE</sequence>
<evidence type="ECO:0000313" key="1">
    <source>
        <dbReference type="EMBL" id="GAA3923722.1"/>
    </source>
</evidence>
<name>A0ABP7MIH0_9GAMM</name>
<evidence type="ECO:0008006" key="3">
    <source>
        <dbReference type="Google" id="ProtNLM"/>
    </source>
</evidence>
<comment type="caution">
    <text evidence="1">The sequence shown here is derived from an EMBL/GenBank/DDBJ whole genome shotgun (WGS) entry which is preliminary data.</text>
</comment>
<dbReference type="Proteomes" id="UP001501727">
    <property type="component" value="Unassembled WGS sequence"/>
</dbReference>
<evidence type="ECO:0000313" key="2">
    <source>
        <dbReference type="Proteomes" id="UP001501727"/>
    </source>
</evidence>
<proteinExistence type="predicted"/>
<accession>A0ABP7MIH0</accession>
<gene>
    <name evidence="1" type="ORF">GCM10022229_17090</name>
</gene>
<dbReference type="EMBL" id="BAAAZU010000006">
    <property type="protein sequence ID" value="GAA3923722.1"/>
    <property type="molecule type" value="Genomic_DNA"/>
</dbReference>
<protein>
    <recommendedName>
        <fullName evidence="3">HEPN domain-containing protein</fullName>
    </recommendedName>
</protein>
<reference evidence="2" key="1">
    <citation type="journal article" date="2019" name="Int. J. Syst. Evol. Microbiol.">
        <title>The Global Catalogue of Microorganisms (GCM) 10K type strain sequencing project: providing services to taxonomists for standard genome sequencing and annotation.</title>
        <authorList>
            <consortium name="The Broad Institute Genomics Platform"/>
            <consortium name="The Broad Institute Genome Sequencing Center for Infectious Disease"/>
            <person name="Wu L."/>
            <person name="Ma J."/>
        </authorList>
    </citation>
    <scope>NUCLEOTIDE SEQUENCE [LARGE SCALE GENOMIC DNA]</scope>
    <source>
        <strain evidence="2">JCM 16916</strain>
    </source>
</reference>
<keyword evidence="2" id="KW-1185">Reference proteome</keyword>